<gene>
    <name evidence="2" type="ORF">ACFYKX_18495</name>
</gene>
<dbReference type="InterPro" id="IPR015797">
    <property type="entry name" value="NUDIX_hydrolase-like_dom_sf"/>
</dbReference>
<dbReference type="Proteomes" id="UP001601059">
    <property type="component" value="Unassembled WGS sequence"/>
</dbReference>
<dbReference type="PANTHER" id="PTHR10885:SF0">
    <property type="entry name" value="ISOPENTENYL-DIPHOSPHATE DELTA-ISOMERASE"/>
    <property type="match status" value="1"/>
</dbReference>
<name>A0ABW6KG93_9BACI</name>
<dbReference type="SUPFAM" id="SSF55811">
    <property type="entry name" value="Nudix"/>
    <property type="match status" value="1"/>
</dbReference>
<organism evidence="2 3">
    <name type="scientific">Cytobacillus spartinae</name>
    <dbReference type="NCBI Taxonomy" id="3299023"/>
    <lineage>
        <taxon>Bacteria</taxon>
        <taxon>Bacillati</taxon>
        <taxon>Bacillota</taxon>
        <taxon>Bacilli</taxon>
        <taxon>Bacillales</taxon>
        <taxon>Bacillaceae</taxon>
        <taxon>Cytobacillus</taxon>
    </lineage>
</organism>
<feature type="domain" description="Nudix hydrolase" evidence="1">
    <location>
        <begin position="28"/>
        <end position="157"/>
    </location>
</feature>
<dbReference type="CDD" id="cd04693">
    <property type="entry name" value="NUDIX_Hydrolase"/>
    <property type="match status" value="1"/>
</dbReference>
<evidence type="ECO:0000313" key="2">
    <source>
        <dbReference type="EMBL" id="MFE8702592.1"/>
    </source>
</evidence>
<dbReference type="PANTHER" id="PTHR10885">
    <property type="entry name" value="ISOPENTENYL-DIPHOSPHATE DELTA-ISOMERASE"/>
    <property type="match status" value="1"/>
</dbReference>
<evidence type="ECO:0000313" key="3">
    <source>
        <dbReference type="Proteomes" id="UP001601059"/>
    </source>
</evidence>
<protein>
    <submittedName>
        <fullName evidence="2">NUDIX domain-containing protein</fullName>
    </submittedName>
</protein>
<dbReference type="InterPro" id="IPR000086">
    <property type="entry name" value="NUDIX_hydrolase_dom"/>
</dbReference>
<dbReference type="Gene3D" id="3.90.79.10">
    <property type="entry name" value="Nucleoside Triphosphate Pyrophosphohydrolase"/>
    <property type="match status" value="1"/>
</dbReference>
<accession>A0ABW6KG93</accession>
<keyword evidence="3" id="KW-1185">Reference proteome</keyword>
<sequence length="171" mass="19994">MEIWDIYDENRVKTGRFHERGKTMMDGDYHLVVHVWIMNGKGEFLIQKRQPWKKGHPNMWDCSAAGSAICGDNSEQAAIRETKEEIGIDLDIFNGEVLFTHYFSHGFDDIWLVNQEVDVKDLKLQEEEVADAKWASEEQIKEMVTNGEFIAFEYLDRFFELARAKYIHSGK</sequence>
<dbReference type="PROSITE" id="PS51462">
    <property type="entry name" value="NUDIX"/>
    <property type="match status" value="1"/>
</dbReference>
<dbReference type="RefSeq" id="WP_389362552.1">
    <property type="nucleotide sequence ID" value="NZ_JBIACK010000010.1"/>
</dbReference>
<dbReference type="EMBL" id="JBIACK010000010">
    <property type="protein sequence ID" value="MFE8702592.1"/>
    <property type="molecule type" value="Genomic_DNA"/>
</dbReference>
<evidence type="ECO:0000259" key="1">
    <source>
        <dbReference type="PROSITE" id="PS51462"/>
    </source>
</evidence>
<proteinExistence type="predicted"/>
<comment type="caution">
    <text evidence="2">The sequence shown here is derived from an EMBL/GenBank/DDBJ whole genome shotgun (WGS) entry which is preliminary data.</text>
</comment>
<reference evidence="2 3" key="1">
    <citation type="submission" date="2024-08" db="EMBL/GenBank/DDBJ databases">
        <title>Two novel Cytobacillus novel species.</title>
        <authorList>
            <person name="Liu G."/>
        </authorList>
    </citation>
    <scope>NUCLEOTIDE SEQUENCE [LARGE SCALE GENOMIC DNA]</scope>
    <source>
        <strain evidence="2 3">FJAT-54145</strain>
    </source>
</reference>
<dbReference type="Pfam" id="PF00293">
    <property type="entry name" value="NUDIX"/>
    <property type="match status" value="1"/>
</dbReference>